<feature type="transmembrane region" description="Helical" evidence="17">
    <location>
        <begin position="151"/>
        <end position="170"/>
    </location>
</feature>
<geneLocation type="mitochondrion" evidence="20"/>
<evidence type="ECO:0000256" key="17">
    <source>
        <dbReference type="RuleBase" id="RU003403"/>
    </source>
</evidence>
<evidence type="ECO:0000256" key="6">
    <source>
        <dbReference type="ARBA" id="ARBA00022660"/>
    </source>
</evidence>
<keyword evidence="13 17" id="KW-0830">Ubiquinone</keyword>
<feature type="transmembrane region" description="Helical" evidence="17">
    <location>
        <begin position="241"/>
        <end position="266"/>
    </location>
</feature>
<keyword evidence="5" id="KW-0813">Transport</keyword>
<feature type="transmembrane region" description="Helical" evidence="17">
    <location>
        <begin position="177"/>
        <end position="195"/>
    </location>
</feature>
<dbReference type="CTD" id="4536"/>
<dbReference type="Pfam" id="PF06444">
    <property type="entry name" value="NADH_dehy_S2_C"/>
    <property type="match status" value="1"/>
</dbReference>
<keyword evidence="14 17" id="KW-0496">Mitochondrion</keyword>
<evidence type="ECO:0000256" key="14">
    <source>
        <dbReference type="ARBA" id="ARBA00023128"/>
    </source>
</evidence>
<feature type="domain" description="NADH dehydrogenase subunit 2 C-terminal" evidence="19">
    <location>
        <begin position="290"/>
        <end position="342"/>
    </location>
</feature>
<dbReference type="Pfam" id="PF00361">
    <property type="entry name" value="Proton_antipo_M"/>
    <property type="match status" value="1"/>
</dbReference>
<dbReference type="InterPro" id="IPR003917">
    <property type="entry name" value="NADH_UbQ_OxRdtase_chain2"/>
</dbReference>
<evidence type="ECO:0000256" key="5">
    <source>
        <dbReference type="ARBA" id="ARBA00022448"/>
    </source>
</evidence>
<feature type="transmembrane region" description="Helical" evidence="17">
    <location>
        <begin position="201"/>
        <end position="220"/>
    </location>
</feature>
<evidence type="ECO:0000256" key="13">
    <source>
        <dbReference type="ARBA" id="ARBA00023075"/>
    </source>
</evidence>
<keyword evidence="7 17" id="KW-0812">Transmembrane</keyword>
<keyword evidence="12 17" id="KW-0520">NAD</keyword>
<evidence type="ECO:0000256" key="2">
    <source>
        <dbReference type="ARBA" id="ARBA00007012"/>
    </source>
</evidence>
<proteinExistence type="inferred from homology"/>
<accession>A0A343AXJ5</accession>
<evidence type="ECO:0000256" key="10">
    <source>
        <dbReference type="ARBA" id="ARBA00022982"/>
    </source>
</evidence>
<keyword evidence="8 17" id="KW-0999">Mitochondrion inner membrane</keyword>
<evidence type="ECO:0000256" key="3">
    <source>
        <dbReference type="ARBA" id="ARBA00012944"/>
    </source>
</evidence>
<protein>
    <recommendedName>
        <fullName evidence="4 17">NADH-ubiquinone oxidoreductase chain 2</fullName>
        <ecNumber evidence="3 17">7.1.1.2</ecNumber>
    </recommendedName>
</protein>
<evidence type="ECO:0000256" key="12">
    <source>
        <dbReference type="ARBA" id="ARBA00023027"/>
    </source>
</evidence>
<dbReference type="InterPro" id="IPR010933">
    <property type="entry name" value="NADH_DH_su2_C"/>
</dbReference>
<feature type="transmembrane region" description="Helical" evidence="17">
    <location>
        <begin position="278"/>
        <end position="304"/>
    </location>
</feature>
<evidence type="ECO:0000259" key="18">
    <source>
        <dbReference type="Pfam" id="PF00361"/>
    </source>
</evidence>
<dbReference type="EMBL" id="KX499480">
    <property type="protein sequence ID" value="APU51282.1"/>
    <property type="molecule type" value="Genomic_DNA"/>
</dbReference>
<feature type="transmembrane region" description="Helical" evidence="17">
    <location>
        <begin position="92"/>
        <end position="111"/>
    </location>
</feature>
<feature type="domain" description="NADH:quinone oxidoreductase/Mrp antiporter transmembrane" evidence="18">
    <location>
        <begin position="23"/>
        <end position="287"/>
    </location>
</feature>
<comment type="catalytic activity">
    <reaction evidence="16 17">
        <text>a ubiquinone + NADH + 5 H(+)(in) = a ubiquinol + NAD(+) + 4 H(+)(out)</text>
        <dbReference type="Rhea" id="RHEA:29091"/>
        <dbReference type="Rhea" id="RHEA-COMP:9565"/>
        <dbReference type="Rhea" id="RHEA-COMP:9566"/>
        <dbReference type="ChEBI" id="CHEBI:15378"/>
        <dbReference type="ChEBI" id="CHEBI:16389"/>
        <dbReference type="ChEBI" id="CHEBI:17976"/>
        <dbReference type="ChEBI" id="CHEBI:57540"/>
        <dbReference type="ChEBI" id="CHEBI:57945"/>
        <dbReference type="EC" id="7.1.1.2"/>
    </reaction>
</comment>
<dbReference type="InterPro" id="IPR050175">
    <property type="entry name" value="Complex_I_Subunit_2"/>
</dbReference>
<evidence type="ECO:0000256" key="8">
    <source>
        <dbReference type="ARBA" id="ARBA00022792"/>
    </source>
</evidence>
<dbReference type="GO" id="GO:0005743">
    <property type="term" value="C:mitochondrial inner membrane"/>
    <property type="evidence" value="ECO:0007669"/>
    <property type="project" value="UniProtKB-SubCell"/>
</dbReference>
<keyword evidence="11 17" id="KW-1133">Transmembrane helix</keyword>
<name>A0A343AXJ5_9TELE</name>
<keyword evidence="10 17" id="KW-0249">Electron transport</keyword>
<evidence type="ECO:0000256" key="1">
    <source>
        <dbReference type="ARBA" id="ARBA00004448"/>
    </source>
</evidence>
<dbReference type="PANTHER" id="PTHR46552:SF1">
    <property type="entry name" value="NADH-UBIQUINONE OXIDOREDUCTASE CHAIN 2"/>
    <property type="match status" value="1"/>
</dbReference>
<evidence type="ECO:0000256" key="4">
    <source>
        <dbReference type="ARBA" id="ARBA00021008"/>
    </source>
</evidence>
<keyword evidence="15 17" id="KW-0472">Membrane</keyword>
<keyword evidence="9 17" id="KW-1278">Translocase</keyword>
<dbReference type="GeneID" id="35448285"/>
<dbReference type="PRINTS" id="PR01436">
    <property type="entry name" value="NADHDHGNASE2"/>
</dbReference>
<comment type="subcellular location">
    <subcellularLocation>
        <location evidence="1 17">Mitochondrion inner membrane</location>
        <topology evidence="1 17">Multi-pass membrane protein</topology>
    </subcellularLocation>
</comment>
<evidence type="ECO:0000256" key="16">
    <source>
        <dbReference type="ARBA" id="ARBA00049551"/>
    </source>
</evidence>
<organism evidence="20">
    <name type="scientific">Centropyge deborae</name>
    <name type="common">blue velvet angelfish</name>
    <dbReference type="NCBI Taxonomy" id="1445868"/>
    <lineage>
        <taxon>Eukaryota</taxon>
        <taxon>Metazoa</taxon>
        <taxon>Chordata</taxon>
        <taxon>Craniata</taxon>
        <taxon>Vertebrata</taxon>
        <taxon>Euteleostomi</taxon>
        <taxon>Actinopterygii</taxon>
        <taxon>Neopterygii</taxon>
        <taxon>Teleostei</taxon>
        <taxon>Neoteleostei</taxon>
        <taxon>Acanthomorphata</taxon>
        <taxon>Eupercaria</taxon>
        <taxon>Pomacanthidae</taxon>
        <taxon>Centropyge</taxon>
    </lineage>
</organism>
<dbReference type="AlphaFoldDB" id="A0A343AXJ5"/>
<dbReference type="InterPro" id="IPR001750">
    <property type="entry name" value="ND/Mrp_TM"/>
</dbReference>
<dbReference type="GO" id="GO:0006120">
    <property type="term" value="P:mitochondrial electron transport, NADH to ubiquinone"/>
    <property type="evidence" value="ECO:0007669"/>
    <property type="project" value="InterPro"/>
</dbReference>
<gene>
    <name evidence="20" type="primary">ND2</name>
</gene>
<dbReference type="RefSeq" id="YP_009450349.1">
    <property type="nucleotide sequence ID" value="NC_036676.1"/>
</dbReference>
<keyword evidence="6 17" id="KW-0679">Respiratory chain</keyword>
<evidence type="ECO:0000313" key="20">
    <source>
        <dbReference type="EMBL" id="APU51282.1"/>
    </source>
</evidence>
<evidence type="ECO:0000256" key="15">
    <source>
        <dbReference type="ARBA" id="ARBA00023136"/>
    </source>
</evidence>
<dbReference type="PANTHER" id="PTHR46552">
    <property type="entry name" value="NADH-UBIQUINONE OXIDOREDUCTASE CHAIN 2"/>
    <property type="match status" value="1"/>
</dbReference>
<evidence type="ECO:0000256" key="9">
    <source>
        <dbReference type="ARBA" id="ARBA00022967"/>
    </source>
</evidence>
<sequence length="350" mass="37952">MTAISFTTLLLALGIGTTLTFVSSHWLLAWMGLEISTLAILPLMAQHHHPRAVEAATKYFLVQATAAAVLLFASTTNAWISGHWDIQQTSHPLPLTLVTLALALKIGLAPLHSWQPEVLQGLTMNTGVILATWQKLAPFAILAQIQTPNSLLLIMLGVTSIFIGGWGGLNQTQLRKVLAYSSIAHLGWMILVLQYSYPLTLLALLLYIVVTYATFTMFTIQTVSSMKMLFALGTKNPVLTTLLPLLLLSLASLPPLTGFLAKLLILKELTKQGLTTTAALAIMGTLLSAFFYIRLSVATTLTLAPNITTGTTTWRLLSSRLTMPLSISAMLAIALLPLTPALLALFAYWF</sequence>
<feature type="transmembrane region" description="Helical" evidence="17">
    <location>
        <begin position="123"/>
        <end position="145"/>
    </location>
</feature>
<evidence type="ECO:0000259" key="19">
    <source>
        <dbReference type="Pfam" id="PF06444"/>
    </source>
</evidence>
<feature type="transmembrane region" description="Helical" evidence="17">
    <location>
        <begin position="325"/>
        <end position="349"/>
    </location>
</feature>
<dbReference type="GO" id="GO:0008137">
    <property type="term" value="F:NADH dehydrogenase (ubiquinone) activity"/>
    <property type="evidence" value="ECO:0007669"/>
    <property type="project" value="UniProtKB-EC"/>
</dbReference>
<reference evidence="20" key="1">
    <citation type="submission" date="2016-07" db="EMBL/GenBank/DDBJ databases">
        <title>The complete mitogenome of Blue Velvet angelfish (Centropyge deborae) (Teleostei: Pomacanthidae).</title>
        <authorList>
            <person name="Shen K.-N."/>
            <person name="Hsiao C.-D."/>
        </authorList>
    </citation>
    <scope>NUCLEOTIDE SEQUENCE</scope>
    <source>
        <tissue evidence="20">Muscle</tissue>
    </source>
</reference>
<evidence type="ECO:0000256" key="7">
    <source>
        <dbReference type="ARBA" id="ARBA00022692"/>
    </source>
</evidence>
<feature type="transmembrane region" description="Helical" evidence="17">
    <location>
        <begin position="57"/>
        <end position="80"/>
    </location>
</feature>
<dbReference type="EC" id="7.1.1.2" evidence="3 17"/>
<comment type="similarity">
    <text evidence="2 17">Belongs to the complex I subunit 2 family.</text>
</comment>
<comment type="function">
    <text evidence="17">Core subunit of the mitochondrial membrane respiratory chain NADH dehydrogenase (Complex I) which catalyzes electron transfer from NADH through the respiratory chain, using ubiquinone as an electron acceptor. Essential for the catalytic activity and assembly of complex I.</text>
</comment>
<evidence type="ECO:0000256" key="11">
    <source>
        <dbReference type="ARBA" id="ARBA00022989"/>
    </source>
</evidence>